<organism evidence="1">
    <name type="scientific">marine metagenome</name>
    <dbReference type="NCBI Taxonomy" id="408172"/>
    <lineage>
        <taxon>unclassified sequences</taxon>
        <taxon>metagenomes</taxon>
        <taxon>ecological metagenomes</taxon>
    </lineage>
</organism>
<gene>
    <name evidence="1" type="ORF">METZ01_LOCUS199865</name>
</gene>
<name>A0A382EAL6_9ZZZZ</name>
<accession>A0A382EAL6</accession>
<reference evidence="1" key="1">
    <citation type="submission" date="2018-05" db="EMBL/GenBank/DDBJ databases">
        <authorList>
            <person name="Lanie J.A."/>
            <person name="Ng W.-L."/>
            <person name="Kazmierczak K.M."/>
            <person name="Andrzejewski T.M."/>
            <person name="Davidsen T.M."/>
            <person name="Wayne K.J."/>
            <person name="Tettelin H."/>
            <person name="Glass J.I."/>
            <person name="Rusch D."/>
            <person name="Podicherti R."/>
            <person name="Tsui H.-C.T."/>
            <person name="Winkler M.E."/>
        </authorList>
    </citation>
    <scope>NUCLEOTIDE SEQUENCE</scope>
</reference>
<dbReference type="AlphaFoldDB" id="A0A382EAL6"/>
<proteinExistence type="predicted"/>
<feature type="non-terminal residue" evidence="1">
    <location>
        <position position="147"/>
    </location>
</feature>
<feature type="non-terminal residue" evidence="1">
    <location>
        <position position="1"/>
    </location>
</feature>
<evidence type="ECO:0000313" key="1">
    <source>
        <dbReference type="EMBL" id="SVB47011.1"/>
    </source>
</evidence>
<sequence length="147" mass="16796">VNKKPGPPLIQINNNEHVINSILFLLPNKKEYAQIINYLIKPEKELPEHTIHYVCHKDALPYYPLGLHKNFITFGDDNLNQMGIINNEPFLDRVRTLNNDALIDLNITFNPATTMLAWESNNPLKIGFQSSISDKLYTIILENKGNG</sequence>
<dbReference type="EMBL" id="UINC01043244">
    <property type="protein sequence ID" value="SVB47011.1"/>
    <property type="molecule type" value="Genomic_DNA"/>
</dbReference>
<protein>
    <submittedName>
        <fullName evidence="1">Uncharacterized protein</fullName>
    </submittedName>
</protein>